<dbReference type="AlphaFoldDB" id="A0AAW9SEN5"/>
<evidence type="ECO:0000259" key="4">
    <source>
        <dbReference type="Pfam" id="PF04586"/>
    </source>
</evidence>
<accession>A0AAW9SEN5</accession>
<evidence type="ECO:0000256" key="2">
    <source>
        <dbReference type="ARBA" id="ARBA00022670"/>
    </source>
</evidence>
<dbReference type="NCBIfam" id="TIGR01543">
    <property type="entry name" value="proheadase_HK97"/>
    <property type="match status" value="1"/>
</dbReference>
<name>A0AAW9SEN5_9BACT</name>
<protein>
    <submittedName>
        <fullName evidence="5">HK97 family phage prohead protease</fullName>
    </submittedName>
</protein>
<keyword evidence="3" id="KW-0378">Hydrolase</keyword>
<reference evidence="5 6" key="1">
    <citation type="submission" date="2024-04" db="EMBL/GenBank/DDBJ databases">
        <title>Novel genus in family Flammeovirgaceae.</title>
        <authorList>
            <person name="Nguyen T.H."/>
            <person name="Vuong T.Q."/>
            <person name="Le H."/>
            <person name="Kim S.-G."/>
        </authorList>
    </citation>
    <scope>NUCLEOTIDE SEQUENCE [LARGE SCALE GENOMIC DNA]</scope>
    <source>
        <strain evidence="5 6">JCM 23209</strain>
    </source>
</reference>
<sequence>MSNQNKEFETRVFQESIQVEKRDDGPAKISGYAAVFEELSQPLGGFREIIEPGAFDEADMEDVVCVKNHNVNFLLARTRSNTLSLSLDKRGFRYEFENPGNSAGNDLIIEIERGDIYGSSFMFRVADDRWEEDKEGRIIRYVKKISVVRDVGPVVFPAYQQTEVTLRSLDAFKKQKQHPEEAYKREAEARQRRLRLLQIN</sequence>
<evidence type="ECO:0000313" key="6">
    <source>
        <dbReference type="Proteomes" id="UP001403385"/>
    </source>
</evidence>
<dbReference type="Proteomes" id="UP001403385">
    <property type="component" value="Unassembled WGS sequence"/>
</dbReference>
<keyword evidence="6" id="KW-1185">Reference proteome</keyword>
<keyword evidence="2 5" id="KW-0645">Protease</keyword>
<dbReference type="RefSeq" id="WP_346822087.1">
    <property type="nucleotide sequence ID" value="NZ_JBDKWZ010000008.1"/>
</dbReference>
<dbReference type="InterPro" id="IPR054613">
    <property type="entry name" value="Peptidase_S78_dom"/>
</dbReference>
<proteinExistence type="predicted"/>
<dbReference type="GO" id="GO:0006508">
    <property type="term" value="P:proteolysis"/>
    <property type="evidence" value="ECO:0007669"/>
    <property type="project" value="UniProtKB-KW"/>
</dbReference>
<keyword evidence="1" id="KW-1188">Viral release from host cell</keyword>
<dbReference type="GO" id="GO:0008233">
    <property type="term" value="F:peptidase activity"/>
    <property type="evidence" value="ECO:0007669"/>
    <property type="project" value="UniProtKB-KW"/>
</dbReference>
<evidence type="ECO:0000256" key="3">
    <source>
        <dbReference type="ARBA" id="ARBA00022801"/>
    </source>
</evidence>
<organism evidence="5 6">
    <name type="scientific">Rapidithrix thailandica</name>
    <dbReference type="NCBI Taxonomy" id="413964"/>
    <lineage>
        <taxon>Bacteria</taxon>
        <taxon>Pseudomonadati</taxon>
        <taxon>Bacteroidota</taxon>
        <taxon>Cytophagia</taxon>
        <taxon>Cytophagales</taxon>
        <taxon>Flammeovirgaceae</taxon>
        <taxon>Rapidithrix</taxon>
    </lineage>
</organism>
<evidence type="ECO:0000313" key="5">
    <source>
        <dbReference type="EMBL" id="MEN7549311.1"/>
    </source>
</evidence>
<dbReference type="Pfam" id="PF04586">
    <property type="entry name" value="Peptidase_S78"/>
    <property type="match status" value="1"/>
</dbReference>
<comment type="caution">
    <text evidence="5">The sequence shown here is derived from an EMBL/GenBank/DDBJ whole genome shotgun (WGS) entry which is preliminary data.</text>
</comment>
<gene>
    <name evidence="5" type="ORF">AAG747_15410</name>
</gene>
<dbReference type="EMBL" id="JBDKWZ010000008">
    <property type="protein sequence ID" value="MEN7549311.1"/>
    <property type="molecule type" value="Genomic_DNA"/>
</dbReference>
<evidence type="ECO:0000256" key="1">
    <source>
        <dbReference type="ARBA" id="ARBA00022612"/>
    </source>
</evidence>
<feature type="domain" description="Prohead serine protease" evidence="4">
    <location>
        <begin position="17"/>
        <end position="174"/>
    </location>
</feature>
<dbReference type="InterPro" id="IPR006433">
    <property type="entry name" value="Prohead_protease"/>
</dbReference>